<feature type="compositionally biased region" description="Basic and acidic residues" evidence="1">
    <location>
        <begin position="1"/>
        <end position="13"/>
    </location>
</feature>
<evidence type="ECO:0000313" key="2">
    <source>
        <dbReference type="EMBL" id="JAC73642.1"/>
    </source>
</evidence>
<proteinExistence type="predicted"/>
<protein>
    <submittedName>
        <fullName evidence="2">Uncharacterized protein</fullName>
    </submittedName>
</protein>
<feature type="non-terminal residue" evidence="2">
    <location>
        <position position="1"/>
    </location>
</feature>
<evidence type="ECO:0000256" key="1">
    <source>
        <dbReference type="SAM" id="MobiDB-lite"/>
    </source>
</evidence>
<feature type="region of interest" description="Disordered" evidence="1">
    <location>
        <begin position="1"/>
        <end position="28"/>
    </location>
</feature>
<accession>A0A061RL54</accession>
<sequence>ATKEPRTSSEFRRINFSRTGTLTGQPDPLEDVKEALRREWAPEYDVEDFKTPEDNLDTVSERRTAVSLPLCLEDK</sequence>
<gene>
    <name evidence="2" type="ORF">TSPGSL018_28288</name>
</gene>
<dbReference type="EMBL" id="GBEZ01012225">
    <property type="protein sequence ID" value="JAC73642.1"/>
    <property type="molecule type" value="Transcribed_RNA"/>
</dbReference>
<organism evidence="2">
    <name type="scientific">Tetraselmis sp. GSL018</name>
    <dbReference type="NCBI Taxonomy" id="582737"/>
    <lineage>
        <taxon>Eukaryota</taxon>
        <taxon>Viridiplantae</taxon>
        <taxon>Chlorophyta</taxon>
        <taxon>core chlorophytes</taxon>
        <taxon>Chlorodendrophyceae</taxon>
        <taxon>Chlorodendrales</taxon>
        <taxon>Chlorodendraceae</taxon>
        <taxon>Tetraselmis</taxon>
    </lineage>
</organism>
<dbReference type="AlphaFoldDB" id="A0A061RL54"/>
<reference evidence="2" key="1">
    <citation type="submission" date="2014-05" db="EMBL/GenBank/DDBJ databases">
        <title>The transcriptome of the halophilic microalga Tetraselmis sp. GSL018 isolated from the Great Salt Lake, Utah.</title>
        <authorList>
            <person name="Jinkerson R.E."/>
            <person name="D'Adamo S."/>
            <person name="Posewitz M.C."/>
        </authorList>
    </citation>
    <scope>NUCLEOTIDE SEQUENCE</scope>
    <source>
        <strain evidence="2">GSL018</strain>
    </source>
</reference>
<name>A0A061RL54_9CHLO</name>
<feature type="non-terminal residue" evidence="2">
    <location>
        <position position="75"/>
    </location>
</feature>